<dbReference type="PANTHER" id="PTHR42693">
    <property type="entry name" value="ARYLSULFATASE FAMILY MEMBER"/>
    <property type="match status" value="1"/>
</dbReference>
<keyword evidence="2" id="KW-0378">Hydrolase</keyword>
<evidence type="ECO:0000259" key="3">
    <source>
        <dbReference type="Pfam" id="PF00884"/>
    </source>
</evidence>
<dbReference type="SUPFAM" id="SSF53649">
    <property type="entry name" value="Alkaline phosphatase-like"/>
    <property type="match status" value="1"/>
</dbReference>
<sequence>MKIISRFLFVLLAQVIFPDERPNILVIMADDMSLRINALGDKTAITPNLDELVKNGTSYMNAFTTAGVCACSRSALLTGKNQISIGSMHMRTSSGGSVPYLAVPEAHIKAFPEILRKQGYFTFTNDKLDYQFSGIFPGSGPFTIWNSEKDKFGWRNRKNSEPFFGMINLIITHESGIFRGKMNSVDTQAIKLMQQTRQMLYEAPVKPENVIVPPFLPDTPEVRKDIARAYNNIYILDIEVKEIIDQLKKDNILDDTIIIFTSDHGDGLPRYKRELFDTGINVPFIILVPKKFSSWQKPGEKIYDLVSFLDIAPTVLDIAGVSIPSYMDGKSIFGNEKNEYIFAARDRLDSFKGKTRAVRNKDYKFIKNYSLGIVGAQKLSFRENLMSMKELRKMYENNELNEIQKIWLELIPELQLYDLNEDPYEVNNLAYDPNYKEKVLLLENVLEQWIEKNNFHGHLEEEDLIEVFWPENTQPQTTEPLYSLEDGFLHLKNNDVSKDASIGFSYDGKNWEVYSEPIEVKTNKKIYFKAVRYGWKESETKIVKF</sequence>
<dbReference type="CDD" id="cd16027">
    <property type="entry name" value="SGSH"/>
    <property type="match status" value="1"/>
</dbReference>
<evidence type="ECO:0000313" key="4">
    <source>
        <dbReference type="EMBL" id="URQ62812.1"/>
    </source>
</evidence>
<dbReference type="EMBL" id="CP097966">
    <property type="protein sequence ID" value="URQ62812.1"/>
    <property type="molecule type" value="Genomic_DNA"/>
</dbReference>
<dbReference type="AlphaFoldDB" id="A0A9Q8U1Z1"/>
<dbReference type="InterPro" id="IPR050738">
    <property type="entry name" value="Sulfatase"/>
</dbReference>
<dbReference type="Gene3D" id="3.40.720.10">
    <property type="entry name" value="Alkaline Phosphatase, subunit A"/>
    <property type="match status" value="1"/>
</dbReference>
<dbReference type="InterPro" id="IPR000917">
    <property type="entry name" value="Sulfatase_N"/>
</dbReference>
<dbReference type="InterPro" id="IPR017850">
    <property type="entry name" value="Alkaline_phosphatase_core_sf"/>
</dbReference>
<dbReference type="PANTHER" id="PTHR42693:SF53">
    <property type="entry name" value="ENDO-4-O-SULFATASE"/>
    <property type="match status" value="1"/>
</dbReference>
<proteinExistence type="inferred from homology"/>
<evidence type="ECO:0000313" key="5">
    <source>
        <dbReference type="Proteomes" id="UP001056381"/>
    </source>
</evidence>
<feature type="domain" description="Sulfatase N-terminal" evidence="3">
    <location>
        <begin position="22"/>
        <end position="321"/>
    </location>
</feature>
<organism evidence="4 5">
    <name type="scientific">SAR86 cluster bacterium</name>
    <dbReference type="NCBI Taxonomy" id="2030880"/>
    <lineage>
        <taxon>Bacteria</taxon>
        <taxon>Pseudomonadati</taxon>
        <taxon>Pseudomonadota</taxon>
        <taxon>Gammaproteobacteria</taxon>
        <taxon>SAR86 cluster</taxon>
    </lineage>
</organism>
<gene>
    <name evidence="4" type="ORF">M9B40_03545</name>
</gene>
<reference evidence="4" key="1">
    <citation type="submission" date="2022-05" db="EMBL/GenBank/DDBJ databases">
        <title>Single-amplified genomics reveal most streamlined microbe among free-living bacteria.</title>
        <authorList>
            <person name="Roda-Garcia J."/>
            <person name="Haro-Moreno J.M."/>
            <person name="Rodriguez-Valera F."/>
            <person name="Almagro-Moreno S."/>
            <person name="Lopez-Perez M."/>
        </authorList>
    </citation>
    <scope>NUCLEOTIDE SEQUENCE</scope>
    <source>
        <strain evidence="4">TMED112-D2-2</strain>
    </source>
</reference>
<name>A0A9Q8U1Z1_9GAMM</name>
<evidence type="ECO:0000256" key="2">
    <source>
        <dbReference type="ARBA" id="ARBA00022801"/>
    </source>
</evidence>
<protein>
    <submittedName>
        <fullName evidence="4">Sulfatase</fullName>
    </submittedName>
</protein>
<keyword evidence="5" id="KW-1185">Reference proteome</keyword>
<dbReference type="Pfam" id="PF00884">
    <property type="entry name" value="Sulfatase"/>
    <property type="match status" value="1"/>
</dbReference>
<evidence type="ECO:0000256" key="1">
    <source>
        <dbReference type="ARBA" id="ARBA00008779"/>
    </source>
</evidence>
<dbReference type="Proteomes" id="UP001056381">
    <property type="component" value="Chromosome"/>
</dbReference>
<accession>A0A9Q8U1Z1</accession>
<dbReference type="GO" id="GO:0004065">
    <property type="term" value="F:arylsulfatase activity"/>
    <property type="evidence" value="ECO:0007669"/>
    <property type="project" value="TreeGrafter"/>
</dbReference>
<comment type="similarity">
    <text evidence="1">Belongs to the sulfatase family.</text>
</comment>